<dbReference type="CDD" id="cd18547">
    <property type="entry name" value="ABC_6TM_Tm288_like"/>
    <property type="match status" value="1"/>
</dbReference>
<comment type="subcellular location">
    <subcellularLocation>
        <location evidence="1">Cell membrane</location>
        <topology evidence="1">Multi-pass membrane protein</topology>
    </subcellularLocation>
</comment>
<keyword evidence="4 10" id="KW-0067">ATP-binding</keyword>
<dbReference type="Pfam" id="PF00664">
    <property type="entry name" value="ABC_membrane"/>
    <property type="match status" value="1"/>
</dbReference>
<dbReference type="InterPro" id="IPR039421">
    <property type="entry name" value="Type_1_exporter"/>
</dbReference>
<gene>
    <name evidence="10" type="ORF">GCM10023226_03580</name>
</gene>
<evidence type="ECO:0000256" key="4">
    <source>
        <dbReference type="ARBA" id="ARBA00022840"/>
    </source>
</evidence>
<evidence type="ECO:0000313" key="10">
    <source>
        <dbReference type="EMBL" id="GAA4670295.1"/>
    </source>
</evidence>
<evidence type="ECO:0000256" key="5">
    <source>
        <dbReference type="ARBA" id="ARBA00022989"/>
    </source>
</evidence>
<evidence type="ECO:0000313" key="11">
    <source>
        <dbReference type="Proteomes" id="UP001500621"/>
    </source>
</evidence>
<feature type="transmembrane region" description="Helical" evidence="7">
    <location>
        <begin position="102"/>
        <end position="128"/>
    </location>
</feature>
<dbReference type="SMART" id="SM00382">
    <property type="entry name" value="AAA"/>
    <property type="match status" value="1"/>
</dbReference>
<dbReference type="EMBL" id="BAABIM010000001">
    <property type="protein sequence ID" value="GAA4670295.1"/>
    <property type="molecule type" value="Genomic_DNA"/>
</dbReference>
<dbReference type="PANTHER" id="PTHR43394">
    <property type="entry name" value="ATP-DEPENDENT PERMEASE MDL1, MITOCHONDRIAL"/>
    <property type="match status" value="1"/>
</dbReference>
<evidence type="ECO:0000256" key="3">
    <source>
        <dbReference type="ARBA" id="ARBA00022741"/>
    </source>
</evidence>
<evidence type="ECO:0000256" key="6">
    <source>
        <dbReference type="ARBA" id="ARBA00023136"/>
    </source>
</evidence>
<evidence type="ECO:0000256" key="7">
    <source>
        <dbReference type="SAM" id="Phobius"/>
    </source>
</evidence>
<organism evidence="10 11">
    <name type="scientific">Nocardioides nanhaiensis</name>
    <dbReference type="NCBI Taxonomy" id="1476871"/>
    <lineage>
        <taxon>Bacteria</taxon>
        <taxon>Bacillati</taxon>
        <taxon>Actinomycetota</taxon>
        <taxon>Actinomycetes</taxon>
        <taxon>Propionibacteriales</taxon>
        <taxon>Nocardioidaceae</taxon>
        <taxon>Nocardioides</taxon>
    </lineage>
</organism>
<evidence type="ECO:0000259" key="9">
    <source>
        <dbReference type="PROSITE" id="PS50929"/>
    </source>
</evidence>
<dbReference type="RefSeq" id="WP_345262335.1">
    <property type="nucleotide sequence ID" value="NZ_BAABIM010000001.1"/>
</dbReference>
<keyword evidence="2 7" id="KW-0812">Transmembrane</keyword>
<dbReference type="InterPro" id="IPR003439">
    <property type="entry name" value="ABC_transporter-like_ATP-bd"/>
</dbReference>
<accession>A0ABP8VRA7</accession>
<dbReference type="Gene3D" id="1.20.1560.10">
    <property type="entry name" value="ABC transporter type 1, transmembrane domain"/>
    <property type="match status" value="1"/>
</dbReference>
<feature type="domain" description="ABC transporter" evidence="8">
    <location>
        <begin position="376"/>
        <end position="610"/>
    </location>
</feature>
<evidence type="ECO:0000256" key="2">
    <source>
        <dbReference type="ARBA" id="ARBA00022692"/>
    </source>
</evidence>
<dbReference type="InterPro" id="IPR003593">
    <property type="entry name" value="AAA+_ATPase"/>
</dbReference>
<dbReference type="PROSITE" id="PS50893">
    <property type="entry name" value="ABC_TRANSPORTER_2"/>
    <property type="match status" value="1"/>
</dbReference>
<dbReference type="PROSITE" id="PS00211">
    <property type="entry name" value="ABC_TRANSPORTER_1"/>
    <property type="match status" value="1"/>
</dbReference>
<dbReference type="PROSITE" id="PS50929">
    <property type="entry name" value="ABC_TM1F"/>
    <property type="match status" value="1"/>
</dbReference>
<dbReference type="InterPro" id="IPR017871">
    <property type="entry name" value="ABC_transporter-like_CS"/>
</dbReference>
<proteinExistence type="predicted"/>
<dbReference type="PANTHER" id="PTHR43394:SF1">
    <property type="entry name" value="ATP-BINDING CASSETTE SUB-FAMILY B MEMBER 10, MITOCHONDRIAL"/>
    <property type="match status" value="1"/>
</dbReference>
<dbReference type="Gene3D" id="3.40.50.300">
    <property type="entry name" value="P-loop containing nucleotide triphosphate hydrolases"/>
    <property type="match status" value="1"/>
</dbReference>
<dbReference type="SUPFAM" id="SSF90123">
    <property type="entry name" value="ABC transporter transmembrane region"/>
    <property type="match status" value="1"/>
</dbReference>
<protein>
    <submittedName>
        <fullName evidence="10">ABC transporter ATP-binding protein</fullName>
    </submittedName>
</protein>
<feature type="domain" description="ABC transmembrane type-1" evidence="9">
    <location>
        <begin position="22"/>
        <end position="345"/>
    </location>
</feature>
<keyword evidence="5 7" id="KW-1133">Transmembrane helix</keyword>
<keyword evidence="11" id="KW-1185">Reference proteome</keyword>
<comment type="caution">
    <text evidence="10">The sequence shown here is derived from an EMBL/GenBank/DDBJ whole genome shotgun (WGS) entry which is preliminary data.</text>
</comment>
<name>A0ABP8VRA7_9ACTN</name>
<dbReference type="GO" id="GO:0005524">
    <property type="term" value="F:ATP binding"/>
    <property type="evidence" value="ECO:0007669"/>
    <property type="project" value="UniProtKB-KW"/>
</dbReference>
<feature type="transmembrane region" description="Helical" evidence="7">
    <location>
        <begin position="204"/>
        <end position="221"/>
    </location>
</feature>
<dbReference type="InterPro" id="IPR036640">
    <property type="entry name" value="ABC1_TM_sf"/>
</dbReference>
<reference evidence="11" key="1">
    <citation type="journal article" date="2019" name="Int. J. Syst. Evol. Microbiol.">
        <title>The Global Catalogue of Microorganisms (GCM) 10K type strain sequencing project: providing services to taxonomists for standard genome sequencing and annotation.</title>
        <authorList>
            <consortium name="The Broad Institute Genomics Platform"/>
            <consortium name="The Broad Institute Genome Sequencing Center for Infectious Disease"/>
            <person name="Wu L."/>
            <person name="Ma J."/>
        </authorList>
    </citation>
    <scope>NUCLEOTIDE SEQUENCE [LARGE SCALE GENOMIC DNA]</scope>
    <source>
        <strain evidence="11">JCM 18127</strain>
    </source>
</reference>
<dbReference type="InterPro" id="IPR011527">
    <property type="entry name" value="ABC1_TM_dom"/>
</dbReference>
<dbReference type="Pfam" id="PF00005">
    <property type="entry name" value="ABC_tran"/>
    <property type="match status" value="1"/>
</dbReference>
<dbReference type="SUPFAM" id="SSF52540">
    <property type="entry name" value="P-loop containing nucleoside triphosphate hydrolases"/>
    <property type="match status" value="1"/>
</dbReference>
<dbReference type="InterPro" id="IPR027417">
    <property type="entry name" value="P-loop_NTPase"/>
</dbReference>
<sequence>MTRPLHLSTLLPLLWPVRARVALLVLLTAAAVGLGALGPLALGRATDVVFDGFLGASLPADLTRTEAVAGLRENGQDTFAGVVAGSDAVPGRGVDGGALARALAVALGLFAGAALLQLAAASQLNHALHSVMRDLRRRTETKVNRTPVEVADRQGRGDLLSRVTNDVDTITVSLTQGLGQLLSAAMTLAVTATVMVVLSPVLALAAFLTLPLAVLGTRALMKRSQARFVAQWEALGQLTAAVDEGISGHEVSSAFHRPDEHVARFAEHNDRLAREGFRAQAVSGLAAPLMTFVGNLSYVVICVLGGLRVASGSMTVGGVQAFVQYARQTSQPISEISGMLNELQAGVAAAQRVLTFLEGPEEDAGVRTDRVGRGELELRDVTFGYDADAPVLREVSLRAAAGETVAVVGPTGAGKSTLVNLLLRFREPQCGAVVLDGRDVAELSLTDVRSRVGLVAQDPWLFSGTIAENIAYGCAGATRADVERAATLARVDAFARAMPRGLDTPIGSDGADLSAGQRQLVTLARALVGDPELLVLDEATSSVDPRTSALVQDALAQVRRDRTCLVIAHRLATVREADRIVVLDEGRVVESGTHEELLGTSGLYAELQASSLVPA</sequence>
<dbReference type="Proteomes" id="UP001500621">
    <property type="component" value="Unassembled WGS sequence"/>
</dbReference>
<keyword evidence="3" id="KW-0547">Nucleotide-binding</keyword>
<evidence type="ECO:0000256" key="1">
    <source>
        <dbReference type="ARBA" id="ARBA00004651"/>
    </source>
</evidence>
<keyword evidence="6 7" id="KW-0472">Membrane</keyword>
<feature type="transmembrane region" description="Helical" evidence="7">
    <location>
        <begin position="21"/>
        <end position="42"/>
    </location>
</feature>
<evidence type="ECO:0000259" key="8">
    <source>
        <dbReference type="PROSITE" id="PS50893"/>
    </source>
</evidence>